<dbReference type="InterPro" id="IPR029386">
    <property type="entry name" value="TMEM169"/>
</dbReference>
<protein>
    <submittedName>
        <fullName evidence="2">Transmembrane protein</fullName>
    </submittedName>
</protein>
<keyword evidence="3" id="KW-1185">Reference proteome</keyword>
<gene>
    <name evidence="2" type="ORF">NXF25_001664</name>
</gene>
<comment type="caution">
    <text evidence="2">The sequence shown here is derived from an EMBL/GenBank/DDBJ whole genome shotgun (WGS) entry which is preliminary data.</text>
</comment>
<dbReference type="PANTHER" id="PTHR31777:SF0">
    <property type="entry name" value="TRANSMEMBRANE PROTEIN 169"/>
    <property type="match status" value="1"/>
</dbReference>
<feature type="region of interest" description="Disordered" evidence="1">
    <location>
        <begin position="1"/>
        <end position="55"/>
    </location>
</feature>
<dbReference type="AlphaFoldDB" id="A0AAW1C7K5"/>
<accession>A0AAW1C7K5</accession>
<dbReference type="PANTHER" id="PTHR31777">
    <property type="entry name" value="TRANSMEMBRANE PROTEIN 169"/>
    <property type="match status" value="1"/>
</dbReference>
<organism evidence="2 3">
    <name type="scientific">Crotalus adamanteus</name>
    <name type="common">Eastern diamondback rattlesnake</name>
    <dbReference type="NCBI Taxonomy" id="8729"/>
    <lineage>
        <taxon>Eukaryota</taxon>
        <taxon>Metazoa</taxon>
        <taxon>Chordata</taxon>
        <taxon>Craniata</taxon>
        <taxon>Vertebrata</taxon>
        <taxon>Euteleostomi</taxon>
        <taxon>Lepidosauria</taxon>
        <taxon>Squamata</taxon>
        <taxon>Bifurcata</taxon>
        <taxon>Unidentata</taxon>
        <taxon>Episquamata</taxon>
        <taxon>Toxicofera</taxon>
        <taxon>Serpentes</taxon>
        <taxon>Colubroidea</taxon>
        <taxon>Viperidae</taxon>
        <taxon>Crotalinae</taxon>
        <taxon>Crotalus</taxon>
    </lineage>
</organism>
<proteinExistence type="predicted"/>
<evidence type="ECO:0000313" key="2">
    <source>
        <dbReference type="EMBL" id="KAK9410489.1"/>
    </source>
</evidence>
<reference evidence="2 3" key="1">
    <citation type="journal article" date="2024" name="Proc. Natl. Acad. Sci. U.S.A.">
        <title>The genetic regulatory architecture and epigenomic basis for age-related changes in rattlesnake venom.</title>
        <authorList>
            <person name="Hogan M.P."/>
            <person name="Holding M.L."/>
            <person name="Nystrom G.S."/>
            <person name="Colston T.J."/>
            <person name="Bartlett D.A."/>
            <person name="Mason A.J."/>
            <person name="Ellsworth S.A."/>
            <person name="Rautsaw R.M."/>
            <person name="Lawrence K.C."/>
            <person name="Strickland J.L."/>
            <person name="He B."/>
            <person name="Fraser P."/>
            <person name="Margres M.J."/>
            <person name="Gilbert D.M."/>
            <person name="Gibbs H.L."/>
            <person name="Parkinson C.L."/>
            <person name="Rokyta D.R."/>
        </authorList>
    </citation>
    <scope>NUCLEOTIDE SEQUENCE [LARGE SCALE GENOMIC DNA]</scope>
    <source>
        <strain evidence="2">DRR0105</strain>
    </source>
</reference>
<dbReference type="EMBL" id="JAOTOJ010000001">
    <property type="protein sequence ID" value="KAK9410489.1"/>
    <property type="molecule type" value="Genomic_DNA"/>
</dbReference>
<keyword evidence="2" id="KW-0812">Transmembrane</keyword>
<evidence type="ECO:0000313" key="3">
    <source>
        <dbReference type="Proteomes" id="UP001474421"/>
    </source>
</evidence>
<sequence>MAMAVTFEGEASTEKRKKRRKESRPESIIVYRSATENKVEEEQAEEDGIEKSSEEGSKFLGYTLGDGSWAMPLDSRYVTLTGTITRGKKKGQMVDIHVTLTDKELQELTRSKELPKTEMPERKKACIIAAICPAVSGYSSSFPAAIIAPVSLNPGAAIKRRCRLYSQSGGRRDKFHCRKARKSRRDCGGRP</sequence>
<evidence type="ECO:0000256" key="1">
    <source>
        <dbReference type="SAM" id="MobiDB-lite"/>
    </source>
</evidence>
<name>A0AAW1C7K5_CROAD</name>
<keyword evidence="2" id="KW-0472">Membrane</keyword>
<dbReference type="Proteomes" id="UP001474421">
    <property type="component" value="Unassembled WGS sequence"/>
</dbReference>